<sequence length="407" mass="41969">MPPVADALLCEAIRTPRGRGRTGGALATIKPARLLADLMQALHRRTGLDPAAIEDIVIGCVSPVGEQGGPIGRTAALLNGRDSAPPSLQIDRFCASGLEAIHLAAQKVRSGWEEVVLAGGVESMSRVPMFSNGGAWQFDPGTSAALDYVPQGISADLIATLGGFSRADLDRYAARSHRLAAQAWDEGRFTRSVVPVSDEFGVVLLARDEAIRASTTPESLATLAPVFAEAGRSGFDAVALRRYGDRAAAIEHEHTAGNSSAIVDGAALALVASPRAAAAYGLTPRARIVSVATISCEPTIMLTGPALAARKALALASLPLGAIGLFEVNEAFASVVLHFLAETGVDPDRVNVNGGAIAMGHPLGATGAMLVGTLVDEMDRRGERYGLATLCIGAGMASAAILERIAA</sequence>
<dbReference type="InterPro" id="IPR016039">
    <property type="entry name" value="Thiolase-like"/>
</dbReference>
<dbReference type="PANTHER" id="PTHR43365:SF1">
    <property type="entry name" value="ACETYL-COA C-ACYLTRANSFERASE"/>
    <property type="match status" value="1"/>
</dbReference>
<evidence type="ECO:0000313" key="8">
    <source>
        <dbReference type="EMBL" id="KMO29103.1"/>
    </source>
</evidence>
<dbReference type="InterPro" id="IPR002155">
    <property type="entry name" value="Thiolase"/>
</dbReference>
<dbReference type="EMBL" id="LABY01000268">
    <property type="protein sequence ID" value="KMO29103.1"/>
    <property type="molecule type" value="Genomic_DNA"/>
</dbReference>
<evidence type="ECO:0000256" key="3">
    <source>
        <dbReference type="ARBA" id="ARBA00023315"/>
    </source>
</evidence>
<evidence type="ECO:0000313" key="9">
    <source>
        <dbReference type="Proteomes" id="UP000035955"/>
    </source>
</evidence>
<feature type="active site" description="Proton acceptor" evidence="4">
    <location>
        <position position="361"/>
    </location>
</feature>
<dbReference type="OrthoDB" id="9764638at2"/>
<dbReference type="AlphaFoldDB" id="A0A0J6S6Q6"/>
<dbReference type="NCBIfam" id="NF006090">
    <property type="entry name" value="PRK08242.1"/>
    <property type="match status" value="1"/>
</dbReference>
<dbReference type="InterPro" id="IPR020613">
    <property type="entry name" value="Thiolase_CS"/>
</dbReference>
<dbReference type="GO" id="GO:0003985">
    <property type="term" value="F:acetyl-CoA C-acetyltransferase activity"/>
    <property type="evidence" value="ECO:0007669"/>
    <property type="project" value="UniProtKB-EC"/>
</dbReference>
<feature type="active site" description="Acyl-thioester intermediate" evidence="4">
    <location>
        <position position="94"/>
    </location>
</feature>
<evidence type="ECO:0000256" key="2">
    <source>
        <dbReference type="ARBA" id="ARBA00022679"/>
    </source>
</evidence>
<evidence type="ECO:0000259" key="6">
    <source>
        <dbReference type="Pfam" id="PF00108"/>
    </source>
</evidence>
<comment type="caution">
    <text evidence="8">The sequence shown here is derived from an EMBL/GenBank/DDBJ whole genome shotgun (WGS) entry which is preliminary data.</text>
</comment>
<dbReference type="RefSeq" id="WP_048447996.1">
    <property type="nucleotide sequence ID" value="NZ_LABY01000268.1"/>
</dbReference>
<dbReference type="PROSITE" id="PS00099">
    <property type="entry name" value="THIOLASE_3"/>
    <property type="match status" value="1"/>
</dbReference>
<proteinExistence type="inferred from homology"/>
<dbReference type="InterPro" id="IPR020616">
    <property type="entry name" value="Thiolase_N"/>
</dbReference>
<dbReference type="CDD" id="cd00751">
    <property type="entry name" value="thiolase"/>
    <property type="match status" value="1"/>
</dbReference>
<dbReference type="NCBIfam" id="TIGR01930">
    <property type="entry name" value="AcCoA-C-Actrans"/>
    <property type="match status" value="1"/>
</dbReference>
<accession>A0A0J6S6Q6</accession>
<evidence type="ECO:0000256" key="5">
    <source>
        <dbReference type="RuleBase" id="RU003557"/>
    </source>
</evidence>
<gene>
    <name evidence="8" type="ORF">VQ02_30470</name>
</gene>
<dbReference type="InterPro" id="IPR020610">
    <property type="entry name" value="Thiolase_AS"/>
</dbReference>
<evidence type="ECO:0000256" key="1">
    <source>
        <dbReference type="ARBA" id="ARBA00010982"/>
    </source>
</evidence>
<dbReference type="PANTHER" id="PTHR43365">
    <property type="entry name" value="BLR7806 PROTEIN"/>
    <property type="match status" value="1"/>
</dbReference>
<keyword evidence="2 5" id="KW-0808">Transferase</keyword>
<dbReference type="SUPFAM" id="SSF53901">
    <property type="entry name" value="Thiolase-like"/>
    <property type="match status" value="2"/>
</dbReference>
<dbReference type="EC" id="2.3.1.9" evidence="8"/>
<dbReference type="Pfam" id="PF00108">
    <property type="entry name" value="Thiolase_N"/>
    <property type="match status" value="1"/>
</dbReference>
<protein>
    <submittedName>
        <fullName evidence="8">Acetyl-CoA acetyltransferase</fullName>
        <ecNumber evidence="8">2.3.1.9</ecNumber>
    </submittedName>
</protein>
<comment type="similarity">
    <text evidence="1 5">Belongs to the thiolase-like superfamily. Thiolase family.</text>
</comment>
<dbReference type="PATRIC" id="fig|298794.3.peg.4253"/>
<organism evidence="8 9">
    <name type="scientific">Methylobacterium variabile</name>
    <dbReference type="NCBI Taxonomy" id="298794"/>
    <lineage>
        <taxon>Bacteria</taxon>
        <taxon>Pseudomonadati</taxon>
        <taxon>Pseudomonadota</taxon>
        <taxon>Alphaproteobacteria</taxon>
        <taxon>Hyphomicrobiales</taxon>
        <taxon>Methylobacteriaceae</taxon>
        <taxon>Methylobacterium</taxon>
    </lineage>
</organism>
<dbReference type="InterPro" id="IPR020617">
    <property type="entry name" value="Thiolase_C"/>
</dbReference>
<dbReference type="Proteomes" id="UP000035955">
    <property type="component" value="Unassembled WGS sequence"/>
</dbReference>
<dbReference type="Gene3D" id="3.40.47.10">
    <property type="match status" value="2"/>
</dbReference>
<dbReference type="PROSITE" id="PS00737">
    <property type="entry name" value="THIOLASE_2"/>
    <property type="match status" value="1"/>
</dbReference>
<dbReference type="PIRSF" id="PIRSF000429">
    <property type="entry name" value="Ac-CoA_Ac_transf"/>
    <property type="match status" value="1"/>
</dbReference>
<evidence type="ECO:0000259" key="7">
    <source>
        <dbReference type="Pfam" id="PF02803"/>
    </source>
</evidence>
<reference evidence="8 9" key="1">
    <citation type="submission" date="2015-03" db="EMBL/GenBank/DDBJ databases">
        <title>Genome sequencing of Methylobacterium variabile DSM 16961.</title>
        <authorList>
            <person name="Chaudhry V."/>
            <person name="Patil P.B."/>
        </authorList>
    </citation>
    <scope>NUCLEOTIDE SEQUENCE [LARGE SCALE GENOMIC DNA]</scope>
    <source>
        <strain evidence="8 9">DSM 16961</strain>
    </source>
</reference>
<feature type="active site" description="Proton acceptor" evidence="4">
    <location>
        <position position="391"/>
    </location>
</feature>
<keyword evidence="9" id="KW-1185">Reference proteome</keyword>
<dbReference type="Pfam" id="PF02803">
    <property type="entry name" value="Thiolase_C"/>
    <property type="match status" value="1"/>
</dbReference>
<keyword evidence="3 5" id="KW-0012">Acyltransferase</keyword>
<feature type="domain" description="Thiolase C-terminal" evidence="7">
    <location>
        <begin position="283"/>
        <end position="404"/>
    </location>
</feature>
<feature type="domain" description="Thiolase N-terminal" evidence="6">
    <location>
        <begin position="10"/>
        <end position="272"/>
    </location>
</feature>
<evidence type="ECO:0000256" key="4">
    <source>
        <dbReference type="PIRSR" id="PIRSR000429-1"/>
    </source>
</evidence>
<name>A0A0J6S6Q6_9HYPH</name>